<accession>A0A0P1ARQ4</accession>
<dbReference type="EMBL" id="CCYD01000810">
    <property type="protein sequence ID" value="CEG43848.1"/>
    <property type="molecule type" value="Genomic_DNA"/>
</dbReference>
<proteinExistence type="predicted"/>
<sequence length="71" mass="8064">MNQLCVGSENTSAKQSTLLEQYGENRYICDANMDSVEATILRLLAKPTQDNHTQSKVYLSRLNMKKVERSV</sequence>
<evidence type="ECO:0000313" key="2">
    <source>
        <dbReference type="Proteomes" id="UP000054928"/>
    </source>
</evidence>
<reference evidence="2" key="1">
    <citation type="submission" date="2014-09" db="EMBL/GenBank/DDBJ databases">
        <authorList>
            <person name="Sharma Rahul"/>
            <person name="Thines Marco"/>
        </authorList>
    </citation>
    <scope>NUCLEOTIDE SEQUENCE [LARGE SCALE GENOMIC DNA]</scope>
</reference>
<protein>
    <submittedName>
        <fullName evidence="1">Uncharacterized protein</fullName>
    </submittedName>
</protein>
<dbReference type="Proteomes" id="UP000054928">
    <property type="component" value="Unassembled WGS sequence"/>
</dbReference>
<dbReference type="GeneID" id="36409192"/>
<dbReference type="AlphaFoldDB" id="A0A0P1ARQ4"/>
<dbReference type="RefSeq" id="XP_024580217.1">
    <property type="nucleotide sequence ID" value="XM_024729884.1"/>
</dbReference>
<organism evidence="1 2">
    <name type="scientific">Plasmopara halstedii</name>
    <name type="common">Downy mildew of sunflower</name>
    <dbReference type="NCBI Taxonomy" id="4781"/>
    <lineage>
        <taxon>Eukaryota</taxon>
        <taxon>Sar</taxon>
        <taxon>Stramenopiles</taxon>
        <taxon>Oomycota</taxon>
        <taxon>Peronosporomycetes</taxon>
        <taxon>Peronosporales</taxon>
        <taxon>Peronosporaceae</taxon>
        <taxon>Plasmopara</taxon>
    </lineage>
</organism>
<name>A0A0P1ARQ4_PLAHL</name>
<evidence type="ECO:0000313" key="1">
    <source>
        <dbReference type="EMBL" id="CEG43848.1"/>
    </source>
</evidence>
<keyword evidence="2" id="KW-1185">Reference proteome</keyword>